<accession>A0A7C4RWZ3</accession>
<evidence type="ECO:0000256" key="2">
    <source>
        <dbReference type="SAM" id="Phobius"/>
    </source>
</evidence>
<keyword evidence="2" id="KW-0472">Membrane</keyword>
<dbReference type="AlphaFoldDB" id="A0A7C4RWZ3"/>
<name>A0A7C4RWZ3_9BACT</name>
<keyword evidence="2" id="KW-1133">Transmembrane helix</keyword>
<proteinExistence type="predicted"/>
<sequence length="157" mass="18604">MTAIFVIFLIAFLIPLLIIVIHTVKLFGIDMRSLIPIFVFFVFASSFVQIIRARLKRSKEEVGEESQPTYRSTHRSDREVRKSKEPENASEDEFELYKAFSLLNATPNMTYTQVSQRYYELVKKITQLNIDEEERSRKLKELEEAFEKVSKYYSERM</sequence>
<gene>
    <name evidence="3" type="ORF">ENT77_07340</name>
</gene>
<feature type="transmembrane region" description="Helical" evidence="2">
    <location>
        <begin position="33"/>
        <end position="51"/>
    </location>
</feature>
<evidence type="ECO:0000256" key="1">
    <source>
        <dbReference type="SAM" id="MobiDB-lite"/>
    </source>
</evidence>
<feature type="compositionally biased region" description="Basic and acidic residues" evidence="1">
    <location>
        <begin position="74"/>
        <end position="87"/>
    </location>
</feature>
<feature type="transmembrane region" description="Helical" evidence="2">
    <location>
        <begin position="7"/>
        <end position="27"/>
    </location>
</feature>
<comment type="caution">
    <text evidence="3">The sequence shown here is derived from an EMBL/GenBank/DDBJ whole genome shotgun (WGS) entry which is preliminary data.</text>
</comment>
<protein>
    <submittedName>
        <fullName evidence="3">Uncharacterized protein</fullName>
    </submittedName>
</protein>
<feature type="region of interest" description="Disordered" evidence="1">
    <location>
        <begin position="57"/>
        <end position="92"/>
    </location>
</feature>
<reference evidence="3" key="1">
    <citation type="journal article" date="2020" name="mSystems">
        <title>Genome- and Community-Level Interaction Insights into Carbon Utilization and Element Cycling Functions of Hydrothermarchaeota in Hydrothermal Sediment.</title>
        <authorList>
            <person name="Zhou Z."/>
            <person name="Liu Y."/>
            <person name="Xu W."/>
            <person name="Pan J."/>
            <person name="Luo Z.H."/>
            <person name="Li M."/>
        </authorList>
    </citation>
    <scope>NUCLEOTIDE SEQUENCE [LARGE SCALE GENOMIC DNA]</scope>
    <source>
        <strain evidence="3">SpSt-609</strain>
    </source>
</reference>
<dbReference type="EMBL" id="DSZY01000031">
    <property type="protein sequence ID" value="HGU40995.1"/>
    <property type="molecule type" value="Genomic_DNA"/>
</dbReference>
<keyword evidence="2" id="KW-0812">Transmembrane</keyword>
<organism evidence="3">
    <name type="scientific">Fervidobacterium thailandense</name>
    <dbReference type="NCBI Taxonomy" id="1008305"/>
    <lineage>
        <taxon>Bacteria</taxon>
        <taxon>Thermotogati</taxon>
        <taxon>Thermotogota</taxon>
        <taxon>Thermotogae</taxon>
        <taxon>Thermotogales</taxon>
        <taxon>Fervidobacteriaceae</taxon>
        <taxon>Fervidobacterium</taxon>
    </lineage>
</organism>
<evidence type="ECO:0000313" key="3">
    <source>
        <dbReference type="EMBL" id="HGU40995.1"/>
    </source>
</evidence>